<evidence type="ECO:0000313" key="2">
    <source>
        <dbReference type="Proteomes" id="UP001500266"/>
    </source>
</evidence>
<comment type="caution">
    <text evidence="1">The sequence shown here is derived from an EMBL/GenBank/DDBJ whole genome shotgun (WGS) entry which is preliminary data.</text>
</comment>
<reference evidence="2" key="1">
    <citation type="journal article" date="2019" name="Int. J. Syst. Evol. Microbiol.">
        <title>The Global Catalogue of Microorganisms (GCM) 10K type strain sequencing project: providing services to taxonomists for standard genome sequencing and annotation.</title>
        <authorList>
            <consortium name="The Broad Institute Genomics Platform"/>
            <consortium name="The Broad Institute Genome Sequencing Center for Infectious Disease"/>
            <person name="Wu L."/>
            <person name="Ma J."/>
        </authorList>
    </citation>
    <scope>NUCLEOTIDE SEQUENCE [LARGE SCALE GENOMIC DNA]</scope>
    <source>
        <strain evidence="2">JCM 17316</strain>
    </source>
</reference>
<gene>
    <name evidence="1" type="ORF">GCM10022416_55220</name>
</gene>
<protein>
    <submittedName>
        <fullName evidence="1">Uncharacterized protein</fullName>
    </submittedName>
</protein>
<dbReference type="RefSeq" id="WP_345024586.1">
    <property type="nucleotide sequence ID" value="NZ_BAABDO010000128.1"/>
</dbReference>
<dbReference type="EMBL" id="BAABDO010000128">
    <property type="protein sequence ID" value="GAA4155061.1"/>
    <property type="molecule type" value="Genomic_DNA"/>
</dbReference>
<name>A0ABP7ZE61_9ACTN</name>
<proteinExistence type="predicted"/>
<evidence type="ECO:0000313" key="1">
    <source>
        <dbReference type="EMBL" id="GAA4155061.1"/>
    </source>
</evidence>
<dbReference type="Proteomes" id="UP001500266">
    <property type="component" value="Unassembled WGS sequence"/>
</dbReference>
<accession>A0ABP7ZE61</accession>
<keyword evidence="2" id="KW-1185">Reference proteome</keyword>
<sequence length="81" mass="8551">MIDVRMPTSDGARLVEALLVAADHPPDQTRRRSMEIISRIARQVILGAGACHYCGGSGRIGASNKRCRICGGSGSCPGGRR</sequence>
<organism evidence="1 2">
    <name type="scientific">Actinomadura keratinilytica</name>
    <dbReference type="NCBI Taxonomy" id="547461"/>
    <lineage>
        <taxon>Bacteria</taxon>
        <taxon>Bacillati</taxon>
        <taxon>Actinomycetota</taxon>
        <taxon>Actinomycetes</taxon>
        <taxon>Streptosporangiales</taxon>
        <taxon>Thermomonosporaceae</taxon>
        <taxon>Actinomadura</taxon>
    </lineage>
</organism>